<feature type="compositionally biased region" description="Polar residues" evidence="1">
    <location>
        <begin position="242"/>
        <end position="265"/>
    </location>
</feature>
<evidence type="ECO:0000313" key="3">
    <source>
        <dbReference type="Proteomes" id="UP000193144"/>
    </source>
</evidence>
<comment type="caution">
    <text evidence="2">The sequence shown here is derived from an EMBL/GenBank/DDBJ whole genome shotgun (WGS) entry which is preliminary data.</text>
</comment>
<feature type="compositionally biased region" description="Polar residues" evidence="1">
    <location>
        <begin position="85"/>
        <end position="97"/>
    </location>
</feature>
<dbReference type="EMBL" id="MCFA01000083">
    <property type="protein sequence ID" value="ORY09661.1"/>
    <property type="molecule type" value="Genomic_DNA"/>
</dbReference>
<dbReference type="OrthoDB" id="3474066at2759"/>
<accession>A0A1Y1ZHD0</accession>
<organism evidence="2 3">
    <name type="scientific">Clohesyomyces aquaticus</name>
    <dbReference type="NCBI Taxonomy" id="1231657"/>
    <lineage>
        <taxon>Eukaryota</taxon>
        <taxon>Fungi</taxon>
        <taxon>Dikarya</taxon>
        <taxon>Ascomycota</taxon>
        <taxon>Pezizomycotina</taxon>
        <taxon>Dothideomycetes</taxon>
        <taxon>Pleosporomycetidae</taxon>
        <taxon>Pleosporales</taxon>
        <taxon>Lindgomycetaceae</taxon>
        <taxon>Clohesyomyces</taxon>
    </lineage>
</organism>
<dbReference type="STRING" id="1231657.A0A1Y1ZHD0"/>
<reference evidence="2 3" key="1">
    <citation type="submission" date="2016-07" db="EMBL/GenBank/DDBJ databases">
        <title>Pervasive Adenine N6-methylation of Active Genes in Fungi.</title>
        <authorList>
            <consortium name="DOE Joint Genome Institute"/>
            <person name="Mondo S.J."/>
            <person name="Dannebaum R.O."/>
            <person name="Kuo R.C."/>
            <person name="Labutti K."/>
            <person name="Haridas S."/>
            <person name="Kuo A."/>
            <person name="Salamov A."/>
            <person name="Ahrendt S.R."/>
            <person name="Lipzen A."/>
            <person name="Sullivan W."/>
            <person name="Andreopoulos W.B."/>
            <person name="Clum A."/>
            <person name="Lindquist E."/>
            <person name="Daum C."/>
            <person name="Ramamoorthy G.K."/>
            <person name="Gryganskyi A."/>
            <person name="Culley D."/>
            <person name="Magnuson J.K."/>
            <person name="James T.Y."/>
            <person name="O'Malley M.A."/>
            <person name="Stajich J.E."/>
            <person name="Spatafora J.W."/>
            <person name="Visel A."/>
            <person name="Grigoriev I.V."/>
        </authorList>
    </citation>
    <scope>NUCLEOTIDE SEQUENCE [LARGE SCALE GENOMIC DNA]</scope>
    <source>
        <strain evidence="2 3">CBS 115471</strain>
    </source>
</reference>
<dbReference type="PANTHER" id="PTHR35392:SF3">
    <property type="entry name" value="ZN(2)-C6 FUNGAL-TYPE DOMAIN-CONTAINING PROTEIN"/>
    <property type="match status" value="1"/>
</dbReference>
<evidence type="ECO:0000313" key="2">
    <source>
        <dbReference type="EMBL" id="ORY09661.1"/>
    </source>
</evidence>
<feature type="region of interest" description="Disordered" evidence="1">
    <location>
        <begin position="72"/>
        <end position="97"/>
    </location>
</feature>
<dbReference type="AlphaFoldDB" id="A0A1Y1ZHD0"/>
<gene>
    <name evidence="2" type="ORF">BCR34DRAFT_516096</name>
</gene>
<name>A0A1Y1ZHD0_9PLEO</name>
<dbReference type="InterPro" id="IPR052973">
    <property type="entry name" value="Fungal_sec-metab_reg_TF"/>
</dbReference>
<feature type="region of interest" description="Disordered" evidence="1">
    <location>
        <begin position="1"/>
        <end position="43"/>
    </location>
</feature>
<dbReference type="PANTHER" id="PTHR35392">
    <property type="entry name" value="ZN(II)2CYS6 TRANSCRIPTION FACTOR (EUROFUNG)-RELATED-RELATED"/>
    <property type="match status" value="1"/>
</dbReference>
<keyword evidence="3" id="KW-1185">Reference proteome</keyword>
<feature type="region of interest" description="Disordered" evidence="1">
    <location>
        <begin position="242"/>
        <end position="284"/>
    </location>
</feature>
<evidence type="ECO:0008006" key="4">
    <source>
        <dbReference type="Google" id="ProtNLM"/>
    </source>
</evidence>
<dbReference type="Proteomes" id="UP000193144">
    <property type="component" value="Unassembled WGS sequence"/>
</dbReference>
<protein>
    <recommendedName>
        <fullName evidence="4">Zn(2)-C6 fungal-type domain-containing protein</fullName>
    </recommendedName>
</protein>
<evidence type="ECO:0000256" key="1">
    <source>
        <dbReference type="SAM" id="MobiDB-lite"/>
    </source>
</evidence>
<sequence length="703" mass="79910">MFSRPPINSFPSHYESAASDCNTFSSKPPKKQKPGDNPLLFSPDDIRDLQRAAAILNVTLDSLLVLATATSQPTSTQSSPRQHNRNFPLQNYPQANNMPQTSPMFSLVTANPRRGSHSPSVDLYNQSTSNFNSANPVEATRGYTRAPSVPEPCDIAVTPVLNNSFPIDMDESSDLQRGDFSELYDAQFDMAELSPLPTQPSIPQALKATPMMTAVVPTSNEYGSGLFFSPEPPFVTAYDTGAESQMRQPNDTPARQMESPPTNETQGKKRKRGPFRNPEQRRDTGRTRGLVACISCSMQRIRCDFDPNNPKGCCLTCIKSAPIRIYQNLPCIRLKIPDAELLDHATCPRPTWTRRWKEMKIIDIPAKHWASQELRTVTITQDVGGGSYQLKVRQFKPMPELGDELERKWVANGKRKSYKCAPYAIADMREAGEVLSNYADQTLQTAIAYYIDKTDSLLCSTYWTAYRYSMNAENEEERELLRKVLRLWCASRMESRSDRIAGHETLGMTPHICDHDCGLDCPNTQKILTPPVFSAQLEVIVVATILQPMKKEVLHRLKKLMEKNQRRSWFTIYLTMFILLHSCSMLTAGDNKKARKQGLDPQSDRFFRNSVVESLHNGAKTLLAFFHYCNKGSRPFSIDWSSPDQVARTELNPDQVEFMRLTSVEIQRRTPHFRQIRATKYYEDNYYFISQLYDADWDPKKVV</sequence>
<proteinExistence type="predicted"/>